<dbReference type="GO" id="GO:0016491">
    <property type="term" value="F:oxidoreductase activity"/>
    <property type="evidence" value="ECO:0007669"/>
    <property type="project" value="UniProtKB-ARBA"/>
</dbReference>
<keyword evidence="4" id="KW-1185">Reference proteome</keyword>
<proteinExistence type="inferred from homology"/>
<dbReference type="PANTHER" id="PTHR20883:SF48">
    <property type="entry name" value="ECTOINE DIOXYGENASE"/>
    <property type="match status" value="1"/>
</dbReference>
<evidence type="ECO:0008006" key="5">
    <source>
        <dbReference type="Google" id="ProtNLM"/>
    </source>
</evidence>
<dbReference type="AlphaFoldDB" id="A0AAJ0DH74"/>
<dbReference type="Gene3D" id="2.60.120.620">
    <property type="entry name" value="q2cbj1_9rhob like domain"/>
    <property type="match status" value="1"/>
</dbReference>
<dbReference type="Pfam" id="PF05721">
    <property type="entry name" value="PhyH"/>
    <property type="match status" value="1"/>
</dbReference>
<evidence type="ECO:0000313" key="3">
    <source>
        <dbReference type="EMBL" id="KAK3049824.1"/>
    </source>
</evidence>
<dbReference type="GO" id="GO:0046872">
    <property type="term" value="F:metal ion binding"/>
    <property type="evidence" value="ECO:0007669"/>
    <property type="project" value="UniProtKB-ARBA"/>
</dbReference>
<reference evidence="3" key="1">
    <citation type="submission" date="2023-04" db="EMBL/GenBank/DDBJ databases">
        <title>Black Yeasts Isolated from many extreme environments.</title>
        <authorList>
            <person name="Coleine C."/>
            <person name="Stajich J.E."/>
            <person name="Selbmann L."/>
        </authorList>
    </citation>
    <scope>NUCLEOTIDE SEQUENCE</scope>
    <source>
        <strain evidence="3">CCFEE 5312</strain>
    </source>
</reference>
<protein>
    <recommendedName>
        <fullName evidence="5">Phytanoyl-CoA dioxygenase</fullName>
    </recommendedName>
</protein>
<name>A0AAJ0DH74_9PEZI</name>
<accession>A0AAJ0DH74</accession>
<dbReference type="SUPFAM" id="SSF51197">
    <property type="entry name" value="Clavaminate synthase-like"/>
    <property type="match status" value="1"/>
</dbReference>
<organism evidence="3 4">
    <name type="scientific">Extremus antarcticus</name>
    <dbReference type="NCBI Taxonomy" id="702011"/>
    <lineage>
        <taxon>Eukaryota</taxon>
        <taxon>Fungi</taxon>
        <taxon>Dikarya</taxon>
        <taxon>Ascomycota</taxon>
        <taxon>Pezizomycotina</taxon>
        <taxon>Dothideomycetes</taxon>
        <taxon>Dothideomycetidae</taxon>
        <taxon>Mycosphaerellales</taxon>
        <taxon>Extremaceae</taxon>
        <taxon>Extremus</taxon>
    </lineage>
</organism>
<dbReference type="Proteomes" id="UP001271007">
    <property type="component" value="Unassembled WGS sequence"/>
</dbReference>
<dbReference type="EMBL" id="JAWDJX010000037">
    <property type="protein sequence ID" value="KAK3049824.1"/>
    <property type="molecule type" value="Genomic_DNA"/>
</dbReference>
<comment type="similarity">
    <text evidence="2">Belongs to the PhyH family.</text>
</comment>
<gene>
    <name evidence="3" type="ORF">LTR09_009000</name>
</gene>
<evidence type="ECO:0000256" key="1">
    <source>
        <dbReference type="ARBA" id="ARBA00001962"/>
    </source>
</evidence>
<comment type="caution">
    <text evidence="3">The sequence shown here is derived from an EMBL/GenBank/DDBJ whole genome shotgun (WGS) entry which is preliminary data.</text>
</comment>
<sequence>MAYNIGEQDKAFFAEHGYLIIRDLLSPEETSQLQTSAQEVHDWPNDESSPWMPYAEINAAGEQVLCRTENYAASHSWLNGLLRGQKLMGILYELGGEEYRLFKEKINYKLAGSGGFAAHIDSTAYTHVKKIKHLAILLAVDPSNQSNGCLEVVDGSHEMDVPIGSDNCVEPEWVASQSWAPVELEAGQVLIFGSYLAHRSAANHSTQDRRALYATYNRASEGDLHDDYYRQRTIEYPPTHLRKPGQRFELGSLRYGYGSPMLSVDLGRQLAV</sequence>
<dbReference type="InterPro" id="IPR008775">
    <property type="entry name" value="Phytyl_CoA_dOase-like"/>
</dbReference>
<dbReference type="PANTHER" id="PTHR20883">
    <property type="entry name" value="PHYTANOYL-COA DIOXYGENASE DOMAIN CONTAINING 1"/>
    <property type="match status" value="1"/>
</dbReference>
<evidence type="ECO:0000313" key="4">
    <source>
        <dbReference type="Proteomes" id="UP001271007"/>
    </source>
</evidence>
<comment type="cofactor">
    <cofactor evidence="1">
        <name>Fe cation</name>
        <dbReference type="ChEBI" id="CHEBI:24875"/>
    </cofactor>
</comment>
<evidence type="ECO:0000256" key="2">
    <source>
        <dbReference type="ARBA" id="ARBA00005830"/>
    </source>
</evidence>